<sequence>MTQPDSNGLLALKYKCSRVSVKREVKSLSATANMEKISLTVSLLVFAFVHFGPVSTLSPGVCPREEPGLVGICVFIPGESCLTDDGCSSGLKCCRSECGKKCVKPVKPGKCPRPSGPGICIQACNHDYDCETDQKCCSNGCGNKKKKKRKIKCLNPRCPHVYQT</sequence>
<dbReference type="Gene3D" id="4.10.75.10">
    <property type="entry name" value="Elafin-like"/>
    <property type="match status" value="2"/>
</dbReference>
<feature type="domain" description="WAP" evidence="1">
    <location>
        <begin position="55"/>
        <end position="103"/>
    </location>
</feature>
<dbReference type="PANTHER" id="PTHR19441">
    <property type="entry name" value="WHEY ACDIC PROTEIN WAP"/>
    <property type="match status" value="1"/>
</dbReference>
<reference evidence="2" key="2">
    <citation type="submission" date="2025-08" db="UniProtKB">
        <authorList>
            <consortium name="Ensembl"/>
        </authorList>
    </citation>
    <scope>IDENTIFICATION</scope>
</reference>
<proteinExistence type="predicted"/>
<dbReference type="InterPro" id="IPR036645">
    <property type="entry name" value="Elafin-like_sf"/>
</dbReference>
<dbReference type="Proteomes" id="UP000472267">
    <property type="component" value="Chromosome 20"/>
</dbReference>
<dbReference type="Pfam" id="PF00095">
    <property type="entry name" value="WAP"/>
    <property type="match status" value="2"/>
</dbReference>
<dbReference type="SUPFAM" id="SSF57256">
    <property type="entry name" value="Elafin-like"/>
    <property type="match status" value="2"/>
</dbReference>
<accession>A0A672FBZ0</accession>
<dbReference type="PRINTS" id="PR00003">
    <property type="entry name" value="4DISULPHCORE"/>
</dbReference>
<dbReference type="Ensembl" id="ENSSFAT00005003399.1">
    <property type="protein sequence ID" value="ENSSFAP00005003157.1"/>
    <property type="gene ID" value="ENSSFAG00005002147.1"/>
</dbReference>
<dbReference type="InterPro" id="IPR008197">
    <property type="entry name" value="WAP_dom"/>
</dbReference>
<protein>
    <recommendedName>
        <fullName evidence="1">WAP domain-containing protein</fullName>
    </recommendedName>
</protein>
<dbReference type="SMART" id="SM00217">
    <property type="entry name" value="WAP"/>
    <property type="match status" value="2"/>
</dbReference>
<feature type="domain" description="WAP" evidence="1">
    <location>
        <begin position="104"/>
        <end position="157"/>
    </location>
</feature>
<dbReference type="AlphaFoldDB" id="A0A672FBZ0"/>
<evidence type="ECO:0000313" key="3">
    <source>
        <dbReference type="Proteomes" id="UP000472267"/>
    </source>
</evidence>
<reference evidence="2" key="1">
    <citation type="submission" date="2019-06" db="EMBL/GenBank/DDBJ databases">
        <authorList>
            <consortium name="Wellcome Sanger Institute Data Sharing"/>
        </authorList>
    </citation>
    <scope>NUCLEOTIDE SEQUENCE [LARGE SCALE GENOMIC DNA]</scope>
</reference>
<dbReference type="PROSITE" id="PS51390">
    <property type="entry name" value="WAP"/>
    <property type="match status" value="2"/>
</dbReference>
<reference evidence="2" key="3">
    <citation type="submission" date="2025-09" db="UniProtKB">
        <authorList>
            <consortium name="Ensembl"/>
        </authorList>
    </citation>
    <scope>IDENTIFICATION</scope>
</reference>
<dbReference type="GO" id="GO:0005615">
    <property type="term" value="C:extracellular space"/>
    <property type="evidence" value="ECO:0007669"/>
    <property type="project" value="TreeGrafter"/>
</dbReference>
<dbReference type="GO" id="GO:0004867">
    <property type="term" value="F:serine-type endopeptidase inhibitor activity"/>
    <property type="evidence" value="ECO:0007669"/>
    <property type="project" value="TreeGrafter"/>
</dbReference>
<name>A0A672FBZ0_SALFA</name>
<dbReference type="InterPro" id="IPR050514">
    <property type="entry name" value="WAP_four-disulfide_core"/>
</dbReference>
<evidence type="ECO:0000313" key="2">
    <source>
        <dbReference type="Ensembl" id="ENSSFAP00005003157.1"/>
    </source>
</evidence>
<keyword evidence="3" id="KW-1185">Reference proteome</keyword>
<organism evidence="2 3">
    <name type="scientific">Salarias fasciatus</name>
    <name type="common">Jewelled blenny</name>
    <name type="synonym">Blennius fasciatus</name>
    <dbReference type="NCBI Taxonomy" id="181472"/>
    <lineage>
        <taxon>Eukaryota</taxon>
        <taxon>Metazoa</taxon>
        <taxon>Chordata</taxon>
        <taxon>Craniata</taxon>
        <taxon>Vertebrata</taxon>
        <taxon>Euteleostomi</taxon>
        <taxon>Actinopterygii</taxon>
        <taxon>Neopterygii</taxon>
        <taxon>Teleostei</taxon>
        <taxon>Neoteleostei</taxon>
        <taxon>Acanthomorphata</taxon>
        <taxon>Ovalentaria</taxon>
        <taxon>Blenniimorphae</taxon>
        <taxon>Blenniiformes</taxon>
        <taxon>Blennioidei</taxon>
        <taxon>Blenniidae</taxon>
        <taxon>Salariinae</taxon>
        <taxon>Salarias</taxon>
    </lineage>
</organism>
<dbReference type="PANTHER" id="PTHR19441:SF95">
    <property type="entry name" value="PERLWAPIN ISOFORM X1"/>
    <property type="match status" value="1"/>
</dbReference>
<evidence type="ECO:0000259" key="1">
    <source>
        <dbReference type="PROSITE" id="PS51390"/>
    </source>
</evidence>